<keyword evidence="1" id="KW-0175">Coiled coil</keyword>
<evidence type="ECO:0000256" key="1">
    <source>
        <dbReference type="SAM" id="Coils"/>
    </source>
</evidence>
<name>A0AAV2IIE8_LYMST</name>
<accession>A0AAV2IIE8</accession>
<proteinExistence type="predicted"/>
<evidence type="ECO:0000313" key="2">
    <source>
        <dbReference type="EMBL" id="CAL1544503.1"/>
    </source>
</evidence>
<dbReference type="Proteomes" id="UP001497497">
    <property type="component" value="Unassembled WGS sequence"/>
</dbReference>
<sequence length="302" mass="33635">MASAHDTPTLGETEEEVLGVAAVLEDGRSRGSNQQNHVLSFKITKNGEFEGLPDPLNTPDMSSLIRHMSRLTGKIKVGTVHCTGFVQAVRQGIFPKCPGRMCPENHQNGGRGYILTVTTALHVVEKATDQCPAKVKLSWHQDGRPHQLTAHLCSVVDTDKDCSEKDWCAVEFITHNTETVAKLKENLEEFQESQGNLYREYKRNKGDQLVIIVSYPNGGAKQLSYCPKFYKREHVKYVREDQESCRYSYGAPTSEESRGAPVFILGQPLCGYGYWLGHPHIHSRSTGAIGHSSLGNDHVDRE</sequence>
<dbReference type="EMBL" id="CAXITT010000625">
    <property type="protein sequence ID" value="CAL1544503.1"/>
    <property type="molecule type" value="Genomic_DNA"/>
</dbReference>
<keyword evidence="3" id="KW-1185">Reference proteome</keyword>
<feature type="coiled-coil region" evidence="1">
    <location>
        <begin position="173"/>
        <end position="200"/>
    </location>
</feature>
<protein>
    <submittedName>
        <fullName evidence="2">Uncharacterized protein</fullName>
    </submittedName>
</protein>
<organism evidence="2 3">
    <name type="scientific">Lymnaea stagnalis</name>
    <name type="common">Great pond snail</name>
    <name type="synonym">Helix stagnalis</name>
    <dbReference type="NCBI Taxonomy" id="6523"/>
    <lineage>
        <taxon>Eukaryota</taxon>
        <taxon>Metazoa</taxon>
        <taxon>Spiralia</taxon>
        <taxon>Lophotrochozoa</taxon>
        <taxon>Mollusca</taxon>
        <taxon>Gastropoda</taxon>
        <taxon>Heterobranchia</taxon>
        <taxon>Euthyneura</taxon>
        <taxon>Panpulmonata</taxon>
        <taxon>Hygrophila</taxon>
        <taxon>Lymnaeoidea</taxon>
        <taxon>Lymnaeidae</taxon>
        <taxon>Lymnaea</taxon>
    </lineage>
</organism>
<comment type="caution">
    <text evidence="2">The sequence shown here is derived from an EMBL/GenBank/DDBJ whole genome shotgun (WGS) entry which is preliminary data.</text>
</comment>
<reference evidence="2 3" key="1">
    <citation type="submission" date="2024-04" db="EMBL/GenBank/DDBJ databases">
        <authorList>
            <consortium name="Genoscope - CEA"/>
            <person name="William W."/>
        </authorList>
    </citation>
    <scope>NUCLEOTIDE SEQUENCE [LARGE SCALE GENOMIC DNA]</scope>
</reference>
<gene>
    <name evidence="2" type="ORF">GSLYS_00018016001</name>
</gene>
<dbReference type="AlphaFoldDB" id="A0AAV2IIE8"/>
<evidence type="ECO:0000313" key="3">
    <source>
        <dbReference type="Proteomes" id="UP001497497"/>
    </source>
</evidence>